<dbReference type="EMBL" id="OUUZ01000013">
    <property type="protein sequence ID" value="SPQ24916.1"/>
    <property type="molecule type" value="Genomic_DNA"/>
</dbReference>
<organism evidence="1 2">
    <name type="scientific">Thermothielavioides terrestris</name>
    <dbReference type="NCBI Taxonomy" id="2587410"/>
    <lineage>
        <taxon>Eukaryota</taxon>
        <taxon>Fungi</taxon>
        <taxon>Dikarya</taxon>
        <taxon>Ascomycota</taxon>
        <taxon>Pezizomycotina</taxon>
        <taxon>Sordariomycetes</taxon>
        <taxon>Sordariomycetidae</taxon>
        <taxon>Sordariales</taxon>
        <taxon>Chaetomiaceae</taxon>
        <taxon>Thermothielavioides</taxon>
    </lineage>
</organism>
<gene>
    <name evidence="1" type="ORF">TT172_LOCUS7335</name>
</gene>
<name>A0A446BQY2_9PEZI</name>
<dbReference type="Proteomes" id="UP000289323">
    <property type="component" value="Unassembled WGS sequence"/>
</dbReference>
<accession>A0A446BQY2</accession>
<evidence type="ECO:0000313" key="2">
    <source>
        <dbReference type="Proteomes" id="UP000289323"/>
    </source>
</evidence>
<protein>
    <submittedName>
        <fullName evidence="1">99c52c07-d6db-42ad-b839-fae886a8e6ba</fullName>
    </submittedName>
</protein>
<evidence type="ECO:0000313" key="1">
    <source>
        <dbReference type="EMBL" id="SPQ24916.1"/>
    </source>
</evidence>
<proteinExistence type="predicted"/>
<sequence>MDLQAKDSFSVFI</sequence>
<reference evidence="1 2" key="1">
    <citation type="submission" date="2018-04" db="EMBL/GenBank/DDBJ databases">
        <authorList>
            <person name="Huttner S."/>
            <person name="Dainat J."/>
        </authorList>
    </citation>
    <scope>NUCLEOTIDE SEQUENCE [LARGE SCALE GENOMIC DNA]</scope>
</reference>